<gene>
    <name evidence="3" type="ORF">F5050DRAFT_1070843</name>
</gene>
<keyword evidence="2" id="KW-0472">Membrane</keyword>
<protein>
    <submittedName>
        <fullName evidence="3">Uncharacterized protein</fullName>
    </submittedName>
</protein>
<reference evidence="3" key="1">
    <citation type="submission" date="2022-08" db="EMBL/GenBank/DDBJ databases">
        <authorList>
            <consortium name="DOE Joint Genome Institute"/>
            <person name="Min B."/>
            <person name="Riley R."/>
            <person name="Sierra-Patev S."/>
            <person name="Naranjo-Ortiz M."/>
            <person name="Looney B."/>
            <person name="Konkel Z."/>
            <person name="Slot J.C."/>
            <person name="Sakamoto Y."/>
            <person name="Steenwyk J.L."/>
            <person name="Rokas A."/>
            <person name="Carro J."/>
            <person name="Camarero S."/>
            <person name="Ferreira P."/>
            <person name="Molpeceres G."/>
            <person name="Ruiz-Duenas F.J."/>
            <person name="Serrano A."/>
            <person name="Henrissat B."/>
            <person name="Drula E."/>
            <person name="Hughes K.W."/>
            <person name="Mata J.L."/>
            <person name="Ishikawa N.K."/>
            <person name="Vargas-Isla R."/>
            <person name="Ushijima S."/>
            <person name="Smith C.A."/>
            <person name="Ahrendt S."/>
            <person name="Andreopoulos W."/>
            <person name="He G."/>
            <person name="Labutti K."/>
            <person name="Lipzen A."/>
            <person name="Ng V."/>
            <person name="Sandor L."/>
            <person name="Barry K."/>
            <person name="Martinez A.T."/>
            <person name="Xiao Y."/>
            <person name="Gibbons J.G."/>
            <person name="Terashima K."/>
            <person name="Hibbett D.S."/>
            <person name="Grigoriev I.V."/>
        </authorList>
    </citation>
    <scope>NUCLEOTIDE SEQUENCE</scope>
    <source>
        <strain evidence="3">TFB10827</strain>
    </source>
</reference>
<keyword evidence="2" id="KW-0812">Transmembrane</keyword>
<dbReference type="Proteomes" id="UP001163828">
    <property type="component" value="Unassembled WGS sequence"/>
</dbReference>
<organism evidence="3 4">
    <name type="scientific">Lentinula boryana</name>
    <dbReference type="NCBI Taxonomy" id="40481"/>
    <lineage>
        <taxon>Eukaryota</taxon>
        <taxon>Fungi</taxon>
        <taxon>Dikarya</taxon>
        <taxon>Basidiomycota</taxon>
        <taxon>Agaricomycotina</taxon>
        <taxon>Agaricomycetes</taxon>
        <taxon>Agaricomycetidae</taxon>
        <taxon>Agaricales</taxon>
        <taxon>Marasmiineae</taxon>
        <taxon>Omphalotaceae</taxon>
        <taxon>Lentinula</taxon>
    </lineage>
</organism>
<accession>A0ABQ8QKV4</accession>
<evidence type="ECO:0000313" key="4">
    <source>
        <dbReference type="Proteomes" id="UP001163828"/>
    </source>
</evidence>
<keyword evidence="4" id="KW-1185">Reference proteome</keyword>
<evidence type="ECO:0000313" key="3">
    <source>
        <dbReference type="EMBL" id="KAJ3999087.1"/>
    </source>
</evidence>
<sequence length="150" mass="16509">MNTKPIVAYPSLSSSLNMLPNATSMSNIPLHANMYTNYAQESQSQAKLQKALDKKSQTQSLSAPLSPYSSSHSSSSSDAATLMMRKPVSPRRGHHILWDFVEQFPLQRHFTASQSSLSEFLLHISAVALLSFAITVFLAHASSSWVWVLA</sequence>
<proteinExistence type="predicted"/>
<feature type="compositionally biased region" description="Low complexity" evidence="1">
    <location>
        <begin position="60"/>
        <end position="77"/>
    </location>
</feature>
<dbReference type="EMBL" id="MU790545">
    <property type="protein sequence ID" value="KAJ3999087.1"/>
    <property type="molecule type" value="Genomic_DNA"/>
</dbReference>
<feature type="region of interest" description="Disordered" evidence="1">
    <location>
        <begin position="46"/>
        <end position="80"/>
    </location>
</feature>
<name>A0ABQ8QKV4_9AGAR</name>
<keyword evidence="2" id="KW-1133">Transmembrane helix</keyword>
<evidence type="ECO:0000256" key="2">
    <source>
        <dbReference type="SAM" id="Phobius"/>
    </source>
</evidence>
<evidence type="ECO:0000256" key="1">
    <source>
        <dbReference type="SAM" id="MobiDB-lite"/>
    </source>
</evidence>
<comment type="caution">
    <text evidence="3">The sequence shown here is derived from an EMBL/GenBank/DDBJ whole genome shotgun (WGS) entry which is preliminary data.</text>
</comment>
<feature type="transmembrane region" description="Helical" evidence="2">
    <location>
        <begin position="120"/>
        <end position="141"/>
    </location>
</feature>